<name>A0A8K0NW92_LADFU</name>
<dbReference type="PANTHER" id="PTHR24276:SF98">
    <property type="entry name" value="FI18310P1-RELATED"/>
    <property type="match status" value="1"/>
</dbReference>
<dbReference type="FunFam" id="2.40.10.10:FF:000034">
    <property type="entry name" value="Eupolytin"/>
    <property type="match status" value="1"/>
</dbReference>
<dbReference type="PROSITE" id="PS00135">
    <property type="entry name" value="TRYPSIN_SER"/>
    <property type="match status" value="2"/>
</dbReference>
<keyword evidence="5" id="KW-1015">Disulfide bond</keyword>
<feature type="chain" id="PRO_5035437376" description="Peptidase S1 domain-containing protein" evidence="7">
    <location>
        <begin position="20"/>
        <end position="559"/>
    </location>
</feature>
<dbReference type="InterPro" id="IPR001254">
    <property type="entry name" value="Trypsin_dom"/>
</dbReference>
<dbReference type="Proteomes" id="UP000792457">
    <property type="component" value="Unassembled WGS sequence"/>
</dbReference>
<dbReference type="PROSITE" id="PS51257">
    <property type="entry name" value="PROKAR_LIPOPROTEIN"/>
    <property type="match status" value="1"/>
</dbReference>
<evidence type="ECO:0000259" key="8">
    <source>
        <dbReference type="PROSITE" id="PS50240"/>
    </source>
</evidence>
<dbReference type="PROSITE" id="PS50240">
    <property type="entry name" value="TRYPSIN_DOM"/>
    <property type="match status" value="2"/>
</dbReference>
<keyword evidence="7" id="KW-0732">Signal</keyword>
<keyword evidence="3 6" id="KW-0378">Hydrolase</keyword>
<dbReference type="SUPFAM" id="SSF50494">
    <property type="entry name" value="Trypsin-like serine proteases"/>
    <property type="match status" value="2"/>
</dbReference>
<evidence type="ECO:0000313" key="10">
    <source>
        <dbReference type="Proteomes" id="UP000792457"/>
    </source>
</evidence>
<reference evidence="9" key="1">
    <citation type="submission" date="2013-04" db="EMBL/GenBank/DDBJ databases">
        <authorList>
            <person name="Qu J."/>
            <person name="Murali S.C."/>
            <person name="Bandaranaike D."/>
            <person name="Bellair M."/>
            <person name="Blankenburg K."/>
            <person name="Chao H."/>
            <person name="Dinh H."/>
            <person name="Doddapaneni H."/>
            <person name="Downs B."/>
            <person name="Dugan-Rocha S."/>
            <person name="Elkadiri S."/>
            <person name="Gnanaolivu R.D."/>
            <person name="Hernandez B."/>
            <person name="Javaid M."/>
            <person name="Jayaseelan J.C."/>
            <person name="Lee S."/>
            <person name="Li M."/>
            <person name="Ming W."/>
            <person name="Munidasa M."/>
            <person name="Muniz J."/>
            <person name="Nguyen L."/>
            <person name="Ongeri F."/>
            <person name="Osuji N."/>
            <person name="Pu L.-L."/>
            <person name="Puazo M."/>
            <person name="Qu C."/>
            <person name="Quiroz J."/>
            <person name="Raj R."/>
            <person name="Weissenberger G."/>
            <person name="Xin Y."/>
            <person name="Zou X."/>
            <person name="Han Y."/>
            <person name="Richards S."/>
            <person name="Worley K."/>
            <person name="Muzny D."/>
            <person name="Gibbs R."/>
        </authorList>
    </citation>
    <scope>NUCLEOTIDE SEQUENCE</scope>
    <source>
        <strain evidence="9">Sampled in the wild</strain>
    </source>
</reference>
<dbReference type="FunFam" id="2.40.10.10:FF:000068">
    <property type="entry name" value="transmembrane protease serine 2"/>
    <property type="match status" value="1"/>
</dbReference>
<evidence type="ECO:0000256" key="3">
    <source>
        <dbReference type="ARBA" id="ARBA00022801"/>
    </source>
</evidence>
<evidence type="ECO:0000256" key="1">
    <source>
        <dbReference type="ARBA" id="ARBA00007664"/>
    </source>
</evidence>
<evidence type="ECO:0000313" key="9">
    <source>
        <dbReference type="EMBL" id="KAG8224271.1"/>
    </source>
</evidence>
<keyword evidence="10" id="KW-1185">Reference proteome</keyword>
<sequence>MKTLCAALLTLAVCACVQASVNWTNVKHVLPRVPEQTVTGKQFVGGQRQLYKWRLNGGSRIVNGNTASLGQFPYQVAVNIDAGYFCGGSIVSKDYILTAAHCGVLGNSFHIYLGSLSPRSIIQPRKQVIVSTNVQVHENYDPNSLKNDIAILKLNQAAQFDNYVQPINLPRQSQSHLTFENERVIASGWGKTSDNAGGISSTLMYTELTTITNQECANYYGGLITISQICAKGDNKQSTCNGDSGGPLALNDGGSPMLLGVLCGVDKMKTYLAVLFVLAVCACVQAYGDWSKVKHVLPTLPDQKITGKQFANQKRIGSGTRIVGGSTATEGQFPYQAAVNIDAGYFCGGSLVSRNYVITAAHCGVLGNSFTIYLGAVNIRDPTEPNRETIISREVHVHENYDENTLANDIAILKLWSPADLTQYIGTINLPTRSMSSETFVGQEVIASGWGKTSDGAGGVSSTLQYTPLKVITNEDCASYYGDIITISQICALGDNRQSTCNGDSGGPLAIYDGENSLLVGVISFVSGAGCESGYPSGYTRVTTHLDWIEAHSDVVINP</sequence>
<feature type="domain" description="Peptidase S1" evidence="8">
    <location>
        <begin position="322"/>
        <end position="554"/>
    </location>
</feature>
<dbReference type="CDD" id="cd00190">
    <property type="entry name" value="Tryp_SPc"/>
    <property type="match status" value="2"/>
</dbReference>
<gene>
    <name evidence="9" type="ORF">J437_LFUL005077</name>
</gene>
<dbReference type="GO" id="GO:0004252">
    <property type="term" value="F:serine-type endopeptidase activity"/>
    <property type="evidence" value="ECO:0007669"/>
    <property type="project" value="InterPro"/>
</dbReference>
<dbReference type="OrthoDB" id="5597713at2759"/>
<organism evidence="9 10">
    <name type="scientific">Ladona fulva</name>
    <name type="common">Scarce chaser dragonfly</name>
    <name type="synonym">Libellula fulva</name>
    <dbReference type="NCBI Taxonomy" id="123851"/>
    <lineage>
        <taxon>Eukaryota</taxon>
        <taxon>Metazoa</taxon>
        <taxon>Ecdysozoa</taxon>
        <taxon>Arthropoda</taxon>
        <taxon>Hexapoda</taxon>
        <taxon>Insecta</taxon>
        <taxon>Pterygota</taxon>
        <taxon>Palaeoptera</taxon>
        <taxon>Odonata</taxon>
        <taxon>Epiprocta</taxon>
        <taxon>Anisoptera</taxon>
        <taxon>Libelluloidea</taxon>
        <taxon>Libellulidae</taxon>
        <taxon>Ladona</taxon>
    </lineage>
</organism>
<feature type="domain" description="Peptidase S1" evidence="8">
    <location>
        <begin position="61"/>
        <end position="290"/>
    </location>
</feature>
<evidence type="ECO:0000256" key="6">
    <source>
        <dbReference type="RuleBase" id="RU363034"/>
    </source>
</evidence>
<evidence type="ECO:0000256" key="4">
    <source>
        <dbReference type="ARBA" id="ARBA00022825"/>
    </source>
</evidence>
<reference evidence="9" key="2">
    <citation type="submission" date="2017-10" db="EMBL/GenBank/DDBJ databases">
        <title>Ladona fulva Genome sequencing and assembly.</title>
        <authorList>
            <person name="Murali S."/>
            <person name="Richards S."/>
            <person name="Bandaranaike D."/>
            <person name="Bellair M."/>
            <person name="Blankenburg K."/>
            <person name="Chao H."/>
            <person name="Dinh H."/>
            <person name="Doddapaneni H."/>
            <person name="Dugan-Rocha S."/>
            <person name="Elkadiri S."/>
            <person name="Gnanaolivu R."/>
            <person name="Hernandez B."/>
            <person name="Skinner E."/>
            <person name="Javaid M."/>
            <person name="Lee S."/>
            <person name="Li M."/>
            <person name="Ming W."/>
            <person name="Munidasa M."/>
            <person name="Muniz J."/>
            <person name="Nguyen L."/>
            <person name="Hughes D."/>
            <person name="Osuji N."/>
            <person name="Pu L.-L."/>
            <person name="Puazo M."/>
            <person name="Qu C."/>
            <person name="Quiroz J."/>
            <person name="Raj R."/>
            <person name="Weissenberger G."/>
            <person name="Xin Y."/>
            <person name="Zou X."/>
            <person name="Han Y."/>
            <person name="Worley K."/>
            <person name="Muzny D."/>
            <person name="Gibbs R."/>
        </authorList>
    </citation>
    <scope>NUCLEOTIDE SEQUENCE</scope>
    <source>
        <strain evidence="9">Sampled in the wild</strain>
    </source>
</reference>
<proteinExistence type="inferred from homology"/>
<accession>A0A8K0NW92</accession>
<dbReference type="Pfam" id="PF00089">
    <property type="entry name" value="Trypsin"/>
    <property type="match status" value="2"/>
</dbReference>
<dbReference type="InterPro" id="IPR009003">
    <property type="entry name" value="Peptidase_S1_PA"/>
</dbReference>
<keyword evidence="2 6" id="KW-0645">Protease</keyword>
<keyword evidence="4 6" id="KW-0720">Serine protease</keyword>
<comment type="similarity">
    <text evidence="1">Belongs to the peptidase S1 family.</text>
</comment>
<evidence type="ECO:0000256" key="7">
    <source>
        <dbReference type="SAM" id="SignalP"/>
    </source>
</evidence>
<comment type="caution">
    <text evidence="9">The sequence shown here is derived from an EMBL/GenBank/DDBJ whole genome shotgun (WGS) entry which is preliminary data.</text>
</comment>
<dbReference type="EMBL" id="KZ308190">
    <property type="protein sequence ID" value="KAG8224271.1"/>
    <property type="molecule type" value="Genomic_DNA"/>
</dbReference>
<dbReference type="InterPro" id="IPR001314">
    <property type="entry name" value="Peptidase_S1A"/>
</dbReference>
<protein>
    <recommendedName>
        <fullName evidence="8">Peptidase S1 domain-containing protein</fullName>
    </recommendedName>
</protein>
<dbReference type="InterPro" id="IPR018114">
    <property type="entry name" value="TRYPSIN_HIS"/>
</dbReference>
<dbReference type="InterPro" id="IPR050430">
    <property type="entry name" value="Peptidase_S1"/>
</dbReference>
<dbReference type="SMART" id="SM00020">
    <property type="entry name" value="Tryp_SPc"/>
    <property type="match status" value="2"/>
</dbReference>
<dbReference type="InterPro" id="IPR033116">
    <property type="entry name" value="TRYPSIN_SER"/>
</dbReference>
<dbReference type="InterPro" id="IPR043504">
    <property type="entry name" value="Peptidase_S1_PA_chymotrypsin"/>
</dbReference>
<feature type="signal peptide" evidence="7">
    <location>
        <begin position="1"/>
        <end position="19"/>
    </location>
</feature>
<evidence type="ECO:0000256" key="2">
    <source>
        <dbReference type="ARBA" id="ARBA00022670"/>
    </source>
</evidence>
<dbReference type="Gene3D" id="2.40.10.10">
    <property type="entry name" value="Trypsin-like serine proteases"/>
    <property type="match status" value="3"/>
</dbReference>
<dbReference type="PRINTS" id="PR00722">
    <property type="entry name" value="CHYMOTRYPSIN"/>
</dbReference>
<dbReference type="PANTHER" id="PTHR24276">
    <property type="entry name" value="POLYSERASE-RELATED"/>
    <property type="match status" value="1"/>
</dbReference>
<dbReference type="AlphaFoldDB" id="A0A8K0NW92"/>
<evidence type="ECO:0000256" key="5">
    <source>
        <dbReference type="ARBA" id="ARBA00023157"/>
    </source>
</evidence>
<dbReference type="GO" id="GO:0006508">
    <property type="term" value="P:proteolysis"/>
    <property type="evidence" value="ECO:0007669"/>
    <property type="project" value="UniProtKB-KW"/>
</dbReference>
<dbReference type="PROSITE" id="PS00134">
    <property type="entry name" value="TRYPSIN_HIS"/>
    <property type="match status" value="2"/>
</dbReference>